<evidence type="ECO:0000256" key="8">
    <source>
        <dbReference type="SAM" id="Coils"/>
    </source>
</evidence>
<dbReference type="InterPro" id="IPR027368">
    <property type="entry name" value="MnmE_dom2"/>
</dbReference>
<feature type="binding site" evidence="6">
    <location>
        <position position="252"/>
    </location>
    <ligand>
        <name>K(+)</name>
        <dbReference type="ChEBI" id="CHEBI:29103"/>
    </ligand>
</feature>
<organism evidence="10 11">
    <name type="scientific">Spiroplasma chinense</name>
    <dbReference type="NCBI Taxonomy" id="216932"/>
    <lineage>
        <taxon>Bacteria</taxon>
        <taxon>Bacillati</taxon>
        <taxon>Mycoplasmatota</taxon>
        <taxon>Mollicutes</taxon>
        <taxon>Entomoplasmatales</taxon>
        <taxon>Spiroplasmataceae</taxon>
        <taxon>Spiroplasma</taxon>
    </lineage>
</organism>
<dbReference type="NCBIfam" id="TIGR00450">
    <property type="entry name" value="mnmE_trmE_thdF"/>
    <property type="match status" value="1"/>
</dbReference>
<evidence type="ECO:0000256" key="4">
    <source>
        <dbReference type="ARBA" id="ARBA00022958"/>
    </source>
</evidence>
<feature type="binding site" evidence="6">
    <location>
        <position position="232"/>
    </location>
    <ligand>
        <name>Mg(2+)</name>
        <dbReference type="ChEBI" id="CHEBI:18420"/>
    </ligand>
</feature>
<dbReference type="NCBIfam" id="TIGR00231">
    <property type="entry name" value="small_GTP"/>
    <property type="match status" value="1"/>
</dbReference>
<keyword evidence="3 6" id="KW-0547">Nucleotide-binding</keyword>
<feature type="binding site" evidence="6">
    <location>
        <position position="82"/>
    </location>
    <ligand>
        <name>(6S)-5-formyl-5,6,7,8-tetrahydrofolate</name>
        <dbReference type="ChEBI" id="CHEBI:57457"/>
    </ligand>
</feature>
<dbReference type="InterPro" id="IPR006073">
    <property type="entry name" value="GTP-bd"/>
</dbReference>
<dbReference type="PRINTS" id="PR00449">
    <property type="entry name" value="RASTRNSFRMNG"/>
</dbReference>
<dbReference type="GO" id="GO:0005829">
    <property type="term" value="C:cytosol"/>
    <property type="evidence" value="ECO:0007669"/>
    <property type="project" value="TreeGrafter"/>
</dbReference>
<dbReference type="PANTHER" id="PTHR42714:SF2">
    <property type="entry name" value="TRNA MODIFICATION GTPASE GTPBP3, MITOCHONDRIAL"/>
    <property type="match status" value="1"/>
</dbReference>
<keyword evidence="5 6" id="KW-0342">GTP-binding</keyword>
<evidence type="ECO:0000313" key="10">
    <source>
        <dbReference type="EMBL" id="QEH62416.1"/>
    </source>
</evidence>
<feature type="binding site" evidence="6">
    <location>
        <begin position="247"/>
        <end position="253"/>
    </location>
    <ligand>
        <name>GTP</name>
        <dbReference type="ChEBI" id="CHEBI:37565"/>
    </ligand>
</feature>
<reference evidence="10 11" key="1">
    <citation type="submission" date="2019-08" db="EMBL/GenBank/DDBJ databases">
        <title>Complete genome sequence of Spiroplasma chinense CCH (DSM 19755).</title>
        <authorList>
            <person name="Shen H.-Y."/>
            <person name="Lin Y.-C."/>
            <person name="Chou L."/>
            <person name="Kuo C.-H."/>
        </authorList>
    </citation>
    <scope>NUCLEOTIDE SEQUENCE [LARGE SCALE GENOMIC DNA]</scope>
    <source>
        <strain evidence="10 11">CCH</strain>
    </source>
</reference>
<proteinExistence type="inferred from homology"/>
<comment type="similarity">
    <text evidence="1 6 7">Belongs to the TRAFAC class TrmE-Era-EngA-EngB-Septin-like GTPase superfamily. TrmE GTPase family.</text>
</comment>
<evidence type="ECO:0000313" key="11">
    <source>
        <dbReference type="Proteomes" id="UP000323144"/>
    </source>
</evidence>
<evidence type="ECO:0000256" key="1">
    <source>
        <dbReference type="ARBA" id="ARBA00011043"/>
    </source>
</evidence>
<keyword evidence="8" id="KW-0175">Coiled coil</keyword>
<evidence type="ECO:0000256" key="3">
    <source>
        <dbReference type="ARBA" id="ARBA00022741"/>
    </source>
</evidence>
<feature type="binding site" evidence="6">
    <location>
        <position position="253"/>
    </location>
    <ligand>
        <name>Mg(2+)</name>
        <dbReference type="ChEBI" id="CHEBI:18420"/>
    </ligand>
</feature>
<dbReference type="InterPro" id="IPR025867">
    <property type="entry name" value="MnmE_helical"/>
</dbReference>
<sequence length="444" mass="49672">MKLFLEDTIVAPATKISKQAISIIRVSGNDTFKIVNSLLDKDLVEDNKQQLRRIYDNNILVDESLILTFTKGKSFTGEDTVEINCHGGVLVTNKIIRLIISKGARMAQPGEFSQRAYMNGKISLLQAEGINNLIEAKNDLALKINAKSMAGINDDKLISIKDKLIDVISKIQTSIDYPDYDDIEGSTPEEIKSELVEVDTKIEKILDLSKRALKINEGIKTLILGEPNVGKSSLLNAMLNEEKAIVTDIEGTTRDIVEGTINFESFSLNLIDTAGIRNTNDKVEQIGIEKSLKLIDQADLILYVVDNDNINMELEKKLENKNFIKVFNKSDLNNNINKKPDIVYISAINNEIDALLEKIKELLQNEEILESDLPLITNINSIAQVENLLEIIKEIVKNIDLGFDLDILVIELYKALDIINNLLGVVDADEEVIDNIFKKYCLGK</sequence>
<dbReference type="InterPro" id="IPR004520">
    <property type="entry name" value="GTPase_MnmE"/>
</dbReference>
<feature type="binding site" evidence="6">
    <location>
        <position position="25"/>
    </location>
    <ligand>
        <name>(6S)-5-formyl-5,6,7,8-tetrahydrofolate</name>
        <dbReference type="ChEBI" id="CHEBI:57457"/>
    </ligand>
</feature>
<comment type="function">
    <text evidence="6">Exhibits a very high intrinsic GTPase hydrolysis rate. Involved in the addition of a carboxymethylaminomethyl (cmnm) group at the wobble position (U34) of certain tRNAs, forming tRNA-cmnm(5)s(2)U34.</text>
</comment>
<keyword evidence="6" id="KW-0963">Cytoplasm</keyword>
<comment type="cofactor">
    <cofactor evidence="6">
        <name>K(+)</name>
        <dbReference type="ChEBI" id="CHEBI:29103"/>
    </cofactor>
    <text evidence="6">Binds 1 potassium ion per subunit.</text>
</comment>
<evidence type="ECO:0000256" key="6">
    <source>
        <dbReference type="HAMAP-Rule" id="MF_00379"/>
    </source>
</evidence>
<accession>A0A5B9Y6Q2</accession>
<dbReference type="KEGG" id="schi:SCHIN_v1c12230"/>
<keyword evidence="6" id="KW-0479">Metal-binding</keyword>
<dbReference type="Proteomes" id="UP000323144">
    <property type="component" value="Chromosome"/>
</dbReference>
<name>A0A5B9Y6Q2_9MOLU</name>
<dbReference type="CDD" id="cd14858">
    <property type="entry name" value="TrmE_N"/>
    <property type="match status" value="1"/>
</dbReference>
<dbReference type="EC" id="3.6.-.-" evidence="6"/>
<dbReference type="Pfam" id="PF01926">
    <property type="entry name" value="MMR_HSR1"/>
    <property type="match status" value="1"/>
</dbReference>
<dbReference type="InterPro" id="IPR027417">
    <property type="entry name" value="P-loop_NTPase"/>
</dbReference>
<feature type="binding site" evidence="6">
    <location>
        <position position="444"/>
    </location>
    <ligand>
        <name>(6S)-5-formyl-5,6,7,8-tetrahydrofolate</name>
        <dbReference type="ChEBI" id="CHEBI:57457"/>
    </ligand>
</feature>
<feature type="binding site" evidence="6">
    <location>
        <begin position="272"/>
        <end position="275"/>
    </location>
    <ligand>
        <name>GTP</name>
        <dbReference type="ChEBI" id="CHEBI:37565"/>
    </ligand>
</feature>
<protein>
    <recommendedName>
        <fullName evidence="6">tRNA modification GTPase MnmE</fullName>
        <ecNumber evidence="6">3.6.-.-</ecNumber>
    </recommendedName>
</protein>
<dbReference type="InterPro" id="IPR027266">
    <property type="entry name" value="TrmE/GcvT-like"/>
</dbReference>
<dbReference type="EMBL" id="CP043026">
    <property type="protein sequence ID" value="QEH62416.1"/>
    <property type="molecule type" value="Genomic_DNA"/>
</dbReference>
<keyword evidence="4 6" id="KW-0630">Potassium</keyword>
<dbReference type="Pfam" id="PF12631">
    <property type="entry name" value="MnmE_helical"/>
    <property type="match status" value="1"/>
</dbReference>
<dbReference type="Gene3D" id="3.40.50.300">
    <property type="entry name" value="P-loop containing nucleotide triphosphate hydrolases"/>
    <property type="match status" value="1"/>
</dbReference>
<evidence type="ECO:0000256" key="5">
    <source>
        <dbReference type="ARBA" id="ARBA00023134"/>
    </source>
</evidence>
<feature type="binding site" evidence="6">
    <location>
        <position position="228"/>
    </location>
    <ligand>
        <name>K(+)</name>
        <dbReference type="ChEBI" id="CHEBI:29103"/>
    </ligand>
</feature>
<dbReference type="Gene3D" id="1.20.120.430">
    <property type="entry name" value="tRNA modification GTPase MnmE domain 2"/>
    <property type="match status" value="1"/>
</dbReference>
<keyword evidence="6" id="KW-0460">Magnesium</keyword>
<dbReference type="PANTHER" id="PTHR42714">
    <property type="entry name" value="TRNA MODIFICATION GTPASE GTPBP3"/>
    <property type="match status" value="1"/>
</dbReference>
<dbReference type="GO" id="GO:0005525">
    <property type="term" value="F:GTP binding"/>
    <property type="evidence" value="ECO:0007669"/>
    <property type="project" value="UniProtKB-UniRule"/>
</dbReference>
<dbReference type="SUPFAM" id="SSF52540">
    <property type="entry name" value="P-loop containing nucleoside triphosphate hydrolases"/>
    <property type="match status" value="1"/>
</dbReference>
<gene>
    <name evidence="6 10" type="primary">mnmE</name>
    <name evidence="6" type="synonym">trmE</name>
    <name evidence="10" type="ORF">SCHIN_v1c12230</name>
</gene>
<comment type="caution">
    <text evidence="6">Lacks conserved residue(s) required for the propagation of feature annotation.</text>
</comment>
<keyword evidence="2 6" id="KW-0819">tRNA processing</keyword>
<feature type="coiled-coil region" evidence="8">
    <location>
        <begin position="345"/>
        <end position="372"/>
    </location>
</feature>
<dbReference type="Gene3D" id="3.30.1360.120">
    <property type="entry name" value="Probable tRNA modification gtpase trme, domain 1"/>
    <property type="match status" value="1"/>
</dbReference>
<dbReference type="GO" id="GO:0002098">
    <property type="term" value="P:tRNA wobble uridine modification"/>
    <property type="evidence" value="ECO:0007669"/>
    <property type="project" value="TreeGrafter"/>
</dbReference>
<keyword evidence="11" id="KW-1185">Reference proteome</keyword>
<dbReference type="AlphaFoldDB" id="A0A5B9Y6Q2"/>
<dbReference type="GO" id="GO:0003924">
    <property type="term" value="F:GTPase activity"/>
    <property type="evidence" value="ECO:0007669"/>
    <property type="project" value="UniProtKB-UniRule"/>
</dbReference>
<dbReference type="HAMAP" id="MF_00379">
    <property type="entry name" value="GTPase_MnmE"/>
    <property type="match status" value="1"/>
</dbReference>
<dbReference type="RefSeq" id="WP_166508774.1">
    <property type="nucleotide sequence ID" value="NZ_CP043026.1"/>
</dbReference>
<comment type="subcellular location">
    <subcellularLocation>
        <location evidence="6">Cytoplasm</location>
    </subcellularLocation>
</comment>
<feature type="domain" description="TrmE-type G" evidence="9">
    <location>
        <begin position="218"/>
        <end position="364"/>
    </location>
</feature>
<feature type="binding site" evidence="6">
    <location>
        <position position="121"/>
    </location>
    <ligand>
        <name>(6S)-5-formyl-5,6,7,8-tetrahydrofolate</name>
        <dbReference type="ChEBI" id="CHEBI:57457"/>
    </ligand>
</feature>
<dbReference type="CDD" id="cd04164">
    <property type="entry name" value="trmE"/>
    <property type="match status" value="1"/>
</dbReference>
<dbReference type="InterPro" id="IPR005225">
    <property type="entry name" value="Small_GTP-bd"/>
</dbReference>
<feature type="binding site" evidence="6">
    <location>
        <position position="247"/>
    </location>
    <ligand>
        <name>K(+)</name>
        <dbReference type="ChEBI" id="CHEBI:29103"/>
    </ligand>
</feature>
<feature type="binding site" evidence="6">
    <location>
        <position position="249"/>
    </location>
    <ligand>
        <name>K(+)</name>
        <dbReference type="ChEBI" id="CHEBI:29103"/>
    </ligand>
</feature>
<dbReference type="GO" id="GO:0030488">
    <property type="term" value="P:tRNA methylation"/>
    <property type="evidence" value="ECO:0007669"/>
    <property type="project" value="TreeGrafter"/>
</dbReference>
<keyword evidence="6" id="KW-0378">Hydrolase</keyword>
<dbReference type="PROSITE" id="PS51709">
    <property type="entry name" value="G_TRME"/>
    <property type="match status" value="1"/>
</dbReference>
<dbReference type="Pfam" id="PF10396">
    <property type="entry name" value="TrmE_N"/>
    <property type="match status" value="1"/>
</dbReference>
<evidence type="ECO:0000256" key="7">
    <source>
        <dbReference type="RuleBase" id="RU003313"/>
    </source>
</evidence>
<dbReference type="InterPro" id="IPR018948">
    <property type="entry name" value="GTP-bd_TrmE_N"/>
</dbReference>
<comment type="subunit">
    <text evidence="6">Homodimer. Heterotetramer of two MnmE and two MnmG subunits.</text>
</comment>
<dbReference type="InterPro" id="IPR031168">
    <property type="entry name" value="G_TrmE"/>
</dbReference>
<feature type="binding site" evidence="6">
    <location>
        <begin position="228"/>
        <end position="233"/>
    </location>
    <ligand>
        <name>GTP</name>
        <dbReference type="ChEBI" id="CHEBI:37565"/>
    </ligand>
</feature>
<evidence type="ECO:0000256" key="2">
    <source>
        <dbReference type="ARBA" id="ARBA00022694"/>
    </source>
</evidence>
<dbReference type="GO" id="GO:0046872">
    <property type="term" value="F:metal ion binding"/>
    <property type="evidence" value="ECO:0007669"/>
    <property type="project" value="UniProtKB-KW"/>
</dbReference>
<evidence type="ECO:0000259" key="9">
    <source>
        <dbReference type="PROSITE" id="PS51709"/>
    </source>
</evidence>